<accession>A0ABV6A5J2</accession>
<organism evidence="1 2">
    <name type="scientific">Allokutzneria oryzae</name>
    <dbReference type="NCBI Taxonomy" id="1378989"/>
    <lineage>
        <taxon>Bacteria</taxon>
        <taxon>Bacillati</taxon>
        <taxon>Actinomycetota</taxon>
        <taxon>Actinomycetes</taxon>
        <taxon>Pseudonocardiales</taxon>
        <taxon>Pseudonocardiaceae</taxon>
        <taxon>Allokutzneria</taxon>
    </lineage>
</organism>
<name>A0ABV6A5J2_9PSEU</name>
<reference evidence="1 2" key="1">
    <citation type="submission" date="2024-09" db="EMBL/GenBank/DDBJ databases">
        <authorList>
            <person name="Sun Q."/>
            <person name="Mori K."/>
        </authorList>
    </citation>
    <scope>NUCLEOTIDE SEQUENCE [LARGE SCALE GENOMIC DNA]</scope>
    <source>
        <strain evidence="1 2">TBRC 7907</strain>
    </source>
</reference>
<keyword evidence="2" id="KW-1185">Reference proteome</keyword>
<gene>
    <name evidence="1" type="ORF">ACFFQA_30975</name>
</gene>
<protein>
    <recommendedName>
        <fullName evidence="3">Terpene synthase</fullName>
    </recommendedName>
</protein>
<proteinExistence type="predicted"/>
<dbReference type="InterPro" id="IPR008949">
    <property type="entry name" value="Isoprenoid_synthase_dom_sf"/>
</dbReference>
<sequence length="347" mass="39014">MSDYQPPEMYRPYPTRSHPLADAAGRHAKDWARRMGMLGTFWEERDIDELGAATFAARTHPDASESALHLLSEWHIWGFHLVAHIGDEYRRTRDIAGAKHFARRLPTFMPLDSAVVASPVNAAERGLADLWVRTAPSMPGALREQLRRNVKSYGDSHVEELSNLCQDRVPDPSGYLATRTQTFGVAWAHDLIRHTIDDRVPQEVFDTWPMRALLAAFFEATGPQSDARTYREDVRGDTKVNNGVHVYTRFLGCPPQRAGEVLNSLGTERLRRFENLAITEVPALAVELGMGLADGERLLRHIDHLRQFTAGTHDWLCRERTPPARRPSATKRLPGPPAAPTALLNLL</sequence>
<evidence type="ECO:0000313" key="1">
    <source>
        <dbReference type="EMBL" id="MFB9908381.1"/>
    </source>
</evidence>
<dbReference type="SUPFAM" id="SSF48576">
    <property type="entry name" value="Terpenoid synthases"/>
    <property type="match status" value="1"/>
</dbReference>
<comment type="caution">
    <text evidence="1">The sequence shown here is derived from an EMBL/GenBank/DDBJ whole genome shotgun (WGS) entry which is preliminary data.</text>
</comment>
<dbReference type="Pfam" id="PF19086">
    <property type="entry name" value="Terpene_syn_C_2"/>
    <property type="match status" value="1"/>
</dbReference>
<dbReference type="EMBL" id="JBHLZU010000027">
    <property type="protein sequence ID" value="MFB9908381.1"/>
    <property type="molecule type" value="Genomic_DNA"/>
</dbReference>
<dbReference type="Gene3D" id="1.10.600.10">
    <property type="entry name" value="Farnesyl Diphosphate Synthase"/>
    <property type="match status" value="1"/>
</dbReference>
<evidence type="ECO:0008006" key="3">
    <source>
        <dbReference type="Google" id="ProtNLM"/>
    </source>
</evidence>
<dbReference type="RefSeq" id="WP_377860048.1">
    <property type="nucleotide sequence ID" value="NZ_JBHLZU010000027.1"/>
</dbReference>
<evidence type="ECO:0000313" key="2">
    <source>
        <dbReference type="Proteomes" id="UP001589693"/>
    </source>
</evidence>
<dbReference type="Proteomes" id="UP001589693">
    <property type="component" value="Unassembled WGS sequence"/>
</dbReference>